<keyword evidence="4" id="KW-0521">NADP</keyword>
<gene>
    <name evidence="11" type="ORF">DSAG12_02888</name>
</gene>
<comment type="catalytic activity">
    <reaction evidence="7">
        <text>(R)-pantoate + NADP(+) = 2-dehydropantoate + NADPH + H(+)</text>
        <dbReference type="Rhea" id="RHEA:16233"/>
        <dbReference type="ChEBI" id="CHEBI:11561"/>
        <dbReference type="ChEBI" id="CHEBI:15378"/>
        <dbReference type="ChEBI" id="CHEBI:15980"/>
        <dbReference type="ChEBI" id="CHEBI:57783"/>
        <dbReference type="ChEBI" id="CHEBI:58349"/>
        <dbReference type="EC" id="1.1.1.169"/>
    </reaction>
    <physiologicalReaction direction="right-to-left" evidence="7">
        <dbReference type="Rhea" id="RHEA:16235"/>
    </physiologicalReaction>
</comment>
<dbReference type="Gene3D" id="3.40.50.720">
    <property type="entry name" value="NAD(P)-binding Rossmann-like Domain"/>
    <property type="match status" value="1"/>
</dbReference>
<dbReference type="GO" id="GO:0015937">
    <property type="term" value="P:coenzyme A biosynthetic process"/>
    <property type="evidence" value="ECO:0007669"/>
    <property type="project" value="UniProtKB-UniPathway"/>
</dbReference>
<organism evidence="11 12">
    <name type="scientific">Promethearchaeum syntrophicum</name>
    <dbReference type="NCBI Taxonomy" id="2594042"/>
    <lineage>
        <taxon>Archaea</taxon>
        <taxon>Promethearchaeati</taxon>
        <taxon>Promethearchaeota</taxon>
        <taxon>Promethearchaeia</taxon>
        <taxon>Promethearchaeales</taxon>
        <taxon>Promethearchaeaceae</taxon>
        <taxon>Promethearchaeum</taxon>
    </lineage>
</organism>
<dbReference type="InterPro" id="IPR003710">
    <property type="entry name" value="ApbA"/>
</dbReference>
<dbReference type="PANTHER" id="PTHR43765:SF2">
    <property type="entry name" value="2-DEHYDROPANTOATE 2-REDUCTASE"/>
    <property type="match status" value="1"/>
</dbReference>
<dbReference type="RefSeq" id="WP_162306746.1">
    <property type="nucleotide sequence ID" value="NZ_CP042905.2"/>
</dbReference>
<reference evidence="11 12" key="2">
    <citation type="journal article" date="2024" name="Int. J. Syst. Evol. Microbiol.">
        <title>Promethearchaeum syntrophicum gen. nov., sp. nov., an anaerobic, obligately syntrophic archaeon, the first isolate of the lineage 'Asgard' archaea, and proposal of the new archaeal phylum Promethearchaeota phyl. nov. and kingdom Promethearchaeati regn. nov.</title>
        <authorList>
            <person name="Imachi H."/>
            <person name="Nobu M.K."/>
            <person name="Kato S."/>
            <person name="Takaki Y."/>
            <person name="Miyazaki M."/>
            <person name="Miyata M."/>
            <person name="Ogawara M."/>
            <person name="Saito Y."/>
            <person name="Sakai S."/>
            <person name="Tahara Y.O."/>
            <person name="Takano Y."/>
            <person name="Tasumi E."/>
            <person name="Uematsu K."/>
            <person name="Yoshimura T."/>
            <person name="Itoh T."/>
            <person name="Ohkuma M."/>
            <person name="Takai K."/>
        </authorList>
    </citation>
    <scope>NUCLEOTIDE SEQUENCE [LARGE SCALE GENOMIC DNA]</scope>
    <source>
        <strain evidence="11 12">MK-D1</strain>
    </source>
</reference>
<dbReference type="GeneID" id="41330866"/>
<evidence type="ECO:0000256" key="8">
    <source>
        <dbReference type="ARBA" id="ARBA00048196"/>
    </source>
</evidence>
<feature type="domain" description="Ketopantoate reductase N-terminal" evidence="9">
    <location>
        <begin position="9"/>
        <end position="141"/>
    </location>
</feature>
<dbReference type="GO" id="GO:0050661">
    <property type="term" value="F:NADP binding"/>
    <property type="evidence" value="ECO:0007669"/>
    <property type="project" value="TreeGrafter"/>
</dbReference>
<dbReference type="InterPro" id="IPR036291">
    <property type="entry name" value="NAD(P)-bd_dom_sf"/>
</dbReference>
<evidence type="ECO:0000256" key="6">
    <source>
        <dbReference type="ARBA" id="ARBA00032024"/>
    </source>
</evidence>
<dbReference type="GO" id="GO:0008677">
    <property type="term" value="F:2-dehydropantoate 2-reductase activity"/>
    <property type="evidence" value="ECO:0007669"/>
    <property type="project" value="UniProtKB-EC"/>
</dbReference>
<dbReference type="AlphaFoldDB" id="A0A5B9DE86"/>
<comment type="catalytic activity">
    <reaction evidence="8">
        <text>(R)-pantoate + NAD(+) = 2-dehydropantoate + NADH + H(+)</text>
        <dbReference type="Rhea" id="RHEA:61292"/>
        <dbReference type="ChEBI" id="CHEBI:11561"/>
        <dbReference type="ChEBI" id="CHEBI:15378"/>
        <dbReference type="ChEBI" id="CHEBI:15980"/>
        <dbReference type="ChEBI" id="CHEBI:57540"/>
        <dbReference type="ChEBI" id="CHEBI:57945"/>
    </reaction>
    <physiologicalReaction direction="right-to-left" evidence="8">
        <dbReference type="Rhea" id="RHEA:61294"/>
    </physiologicalReaction>
</comment>
<keyword evidence="12" id="KW-1185">Reference proteome</keyword>
<name>A0A5B9DE86_9ARCH</name>
<keyword evidence="5" id="KW-0560">Oxidoreductase</keyword>
<evidence type="ECO:0000256" key="2">
    <source>
        <dbReference type="ARBA" id="ARBA00007870"/>
    </source>
</evidence>
<evidence type="ECO:0000313" key="12">
    <source>
        <dbReference type="Proteomes" id="UP000321408"/>
    </source>
</evidence>
<dbReference type="EMBL" id="CP042905">
    <property type="protein sequence ID" value="QEE17056.1"/>
    <property type="molecule type" value="Genomic_DNA"/>
</dbReference>
<dbReference type="UniPathway" id="UPA00241"/>
<dbReference type="GO" id="GO:0005737">
    <property type="term" value="C:cytoplasm"/>
    <property type="evidence" value="ECO:0007669"/>
    <property type="project" value="TreeGrafter"/>
</dbReference>
<dbReference type="NCBIfam" id="TIGR00745">
    <property type="entry name" value="apbA_panE"/>
    <property type="match status" value="1"/>
</dbReference>
<evidence type="ECO:0000259" key="9">
    <source>
        <dbReference type="Pfam" id="PF02558"/>
    </source>
</evidence>
<dbReference type="InterPro" id="IPR050838">
    <property type="entry name" value="Ketopantoate_reductase"/>
</dbReference>
<accession>A0A5B9DE86</accession>
<dbReference type="SUPFAM" id="SSF51735">
    <property type="entry name" value="NAD(P)-binding Rossmann-fold domains"/>
    <property type="match status" value="1"/>
</dbReference>
<dbReference type="Gene3D" id="1.10.1040.10">
    <property type="entry name" value="N-(1-d-carboxylethyl)-l-norvaline Dehydrogenase, domain 2"/>
    <property type="match status" value="1"/>
</dbReference>
<dbReference type="SUPFAM" id="SSF48179">
    <property type="entry name" value="6-phosphogluconate dehydrogenase C-terminal domain-like"/>
    <property type="match status" value="1"/>
</dbReference>
<reference evidence="11 12" key="1">
    <citation type="journal article" date="2020" name="Nature">
        <title>Isolation of an archaeon at the prokaryote-eukaryote interface.</title>
        <authorList>
            <person name="Imachi H."/>
            <person name="Nobu M.K."/>
            <person name="Nakahara N."/>
            <person name="Morono Y."/>
            <person name="Ogawara M."/>
            <person name="Takaki Y."/>
            <person name="Takano Y."/>
            <person name="Uematsu K."/>
            <person name="Ikuta T."/>
            <person name="Ito M."/>
            <person name="Matsui Y."/>
            <person name="Miyazaki M."/>
            <person name="Murata K."/>
            <person name="Saito Y."/>
            <person name="Sakai S."/>
            <person name="Song C."/>
            <person name="Tasumi E."/>
            <person name="Yamanaka Y."/>
            <person name="Yamaguchi T."/>
            <person name="Kamagata Y."/>
            <person name="Tamaki H."/>
            <person name="Takai K."/>
        </authorList>
    </citation>
    <scope>NUCLEOTIDE SEQUENCE [LARGE SCALE GENOMIC DNA]</scope>
    <source>
        <strain evidence="11 12">MK-D1</strain>
    </source>
</reference>
<dbReference type="Pfam" id="PF08546">
    <property type="entry name" value="ApbA_C"/>
    <property type="match status" value="1"/>
</dbReference>
<proteinExistence type="inferred from homology"/>
<dbReference type="Pfam" id="PF02558">
    <property type="entry name" value="ApbA"/>
    <property type="match status" value="1"/>
</dbReference>
<evidence type="ECO:0000256" key="7">
    <source>
        <dbReference type="ARBA" id="ARBA00047506"/>
    </source>
</evidence>
<evidence type="ECO:0000313" key="11">
    <source>
        <dbReference type="EMBL" id="QEE17056.1"/>
    </source>
</evidence>
<feature type="domain" description="Ketopantoate reductase C-terminal" evidence="10">
    <location>
        <begin position="193"/>
        <end position="331"/>
    </location>
</feature>
<evidence type="ECO:0000256" key="4">
    <source>
        <dbReference type="ARBA" id="ARBA00022857"/>
    </source>
</evidence>
<evidence type="ECO:0000259" key="10">
    <source>
        <dbReference type="Pfam" id="PF08546"/>
    </source>
</evidence>
<dbReference type="InterPro" id="IPR013752">
    <property type="entry name" value="KPA_reductase"/>
</dbReference>
<dbReference type="InterPro" id="IPR013332">
    <property type="entry name" value="KPR_N"/>
</dbReference>
<evidence type="ECO:0000256" key="3">
    <source>
        <dbReference type="ARBA" id="ARBA00013014"/>
    </source>
</evidence>
<protein>
    <recommendedName>
        <fullName evidence="3">2-dehydropantoate 2-reductase</fullName>
        <ecNumber evidence="3">1.1.1.169</ecNumber>
    </recommendedName>
    <alternativeName>
        <fullName evidence="6">Ketopantoate reductase</fullName>
    </alternativeName>
</protein>
<dbReference type="PANTHER" id="PTHR43765">
    <property type="entry name" value="2-DEHYDROPANTOATE 2-REDUCTASE-RELATED"/>
    <property type="match status" value="1"/>
</dbReference>
<sequence>MNEKEYDFVIFGAGAIGSSIGAWLYPHYNKVCFLDRKEIANELKEKGINIYLNEEKDKIQKINVPVIEDLNEKPDTDVVILATKNYSLDAVAQEIKAKLGDPIIIALQNGVENQKILPKYFSKIIYGTICWNAWKDSPSVLGFSSWQKPEEGKPKTGSLFLGTVGDKNPELEGIMKNIVNIFNKGFDAQISNDFQNTIHTKMVTNLGNCVLTLAGHKFREISSMKTLAKITTNVLNEGVQILKAAGYSEYPMDGVTSWGLVGLGAKLPASISKFIFQKKVKHYPMNSMQQDIILHKGNQSELDYFNGYFLELANKVGVKAPYNQGIYDVCKEEFAKPNFEPLDVADIWEKIEGNL</sequence>
<dbReference type="KEGG" id="psyt:DSAG12_02888"/>
<dbReference type="InterPro" id="IPR008927">
    <property type="entry name" value="6-PGluconate_DH-like_C_sf"/>
</dbReference>
<dbReference type="InterPro" id="IPR013328">
    <property type="entry name" value="6PGD_dom2"/>
</dbReference>
<dbReference type="Proteomes" id="UP000321408">
    <property type="component" value="Chromosome"/>
</dbReference>
<dbReference type="GO" id="GO:0015940">
    <property type="term" value="P:pantothenate biosynthetic process"/>
    <property type="evidence" value="ECO:0007669"/>
    <property type="project" value="InterPro"/>
</dbReference>
<evidence type="ECO:0000256" key="1">
    <source>
        <dbReference type="ARBA" id="ARBA00004724"/>
    </source>
</evidence>
<comment type="similarity">
    <text evidence="2">Belongs to the ketopantoate reductase family.</text>
</comment>
<dbReference type="EC" id="1.1.1.169" evidence="3"/>
<evidence type="ECO:0000256" key="5">
    <source>
        <dbReference type="ARBA" id="ARBA00023002"/>
    </source>
</evidence>
<comment type="pathway">
    <text evidence="1">Cofactor biosynthesis; coenzyme A biosynthesis.</text>
</comment>